<protein>
    <submittedName>
        <fullName evidence="1">Uncharacterized protein</fullName>
    </submittedName>
</protein>
<evidence type="ECO:0000313" key="1">
    <source>
        <dbReference type="EMBL" id="ESA15756.1"/>
    </source>
</evidence>
<dbReference type="AlphaFoldDB" id="U9UJG2"/>
<dbReference type="HOGENOM" id="CLU_1982725_0_0_1"/>
<gene>
    <name evidence="1" type="ORF">GLOINDRAFT_94791</name>
</gene>
<accession>U9UJG2</accession>
<sequence length="126" mass="14714">MIIPINKNFTTFITLVRVVGPSGMTRRGSFVRSTKGDNFTIAAVWTQNLGEKSGKSFTEVTRLESKRKIRKEQSNFLRTCLSPRPLEFFKRIRKALKDEPNSENLLEMERKYNNDEFKDGWSLYDD</sequence>
<dbReference type="EMBL" id="KI281677">
    <property type="protein sequence ID" value="ESA15756.1"/>
    <property type="molecule type" value="Genomic_DNA"/>
</dbReference>
<organism evidence="1">
    <name type="scientific">Rhizophagus irregularis (strain DAOM 181602 / DAOM 197198 / MUCL 43194)</name>
    <name type="common">Arbuscular mycorrhizal fungus</name>
    <name type="synonym">Glomus intraradices</name>
    <dbReference type="NCBI Taxonomy" id="747089"/>
    <lineage>
        <taxon>Eukaryota</taxon>
        <taxon>Fungi</taxon>
        <taxon>Fungi incertae sedis</taxon>
        <taxon>Mucoromycota</taxon>
        <taxon>Glomeromycotina</taxon>
        <taxon>Glomeromycetes</taxon>
        <taxon>Glomerales</taxon>
        <taxon>Glomeraceae</taxon>
        <taxon>Rhizophagus</taxon>
    </lineage>
</organism>
<name>U9UJG2_RHIID</name>
<proteinExistence type="predicted"/>
<reference evidence="1" key="1">
    <citation type="submission" date="2013-07" db="EMBL/GenBank/DDBJ databases">
        <title>The genome of an arbuscular mycorrhizal fungus provides insights into the evolution of the oldest plant symbiosis.</title>
        <authorList>
            <consortium name="DOE Joint Genome Institute"/>
            <person name="Tisserant E."/>
            <person name="Malbreil M."/>
            <person name="Kuo A."/>
            <person name="Kohler A."/>
            <person name="Symeonidi A."/>
            <person name="Balestrini R."/>
            <person name="Charron P."/>
            <person name="Duensing N."/>
            <person name="Frei-dit-Frey N."/>
            <person name="Gianinazzi-Pearson V."/>
            <person name="Gilbert B."/>
            <person name="Handa Y."/>
            <person name="Hijri M."/>
            <person name="Kaul R."/>
            <person name="Kawaguchi M."/>
            <person name="Krajinski F."/>
            <person name="Lammers P."/>
            <person name="Lapierre D."/>
            <person name="Masclaux F.G."/>
            <person name="Murat C."/>
            <person name="Morin E."/>
            <person name="Ndikumana S."/>
            <person name="Pagni M."/>
            <person name="Petitpierre D."/>
            <person name="Requena N."/>
            <person name="Rosikiewicz P."/>
            <person name="Riley R."/>
            <person name="Saito K."/>
            <person name="San Clemente H."/>
            <person name="Shapiro H."/>
            <person name="van Tuinen D."/>
            <person name="Becard G."/>
            <person name="Bonfante P."/>
            <person name="Paszkowski U."/>
            <person name="Shachar-Hill Y."/>
            <person name="Young J.P."/>
            <person name="Sanders I.R."/>
            <person name="Henrissat B."/>
            <person name="Rensing S.A."/>
            <person name="Grigoriev I.V."/>
            <person name="Corradi N."/>
            <person name="Roux C."/>
            <person name="Martin F."/>
        </authorList>
    </citation>
    <scope>NUCLEOTIDE SEQUENCE</scope>
    <source>
        <strain evidence="1">DAOM 197198</strain>
    </source>
</reference>